<dbReference type="Pfam" id="PF13338">
    <property type="entry name" value="AbiEi_4"/>
    <property type="match status" value="1"/>
</dbReference>
<keyword evidence="3" id="KW-1185">Reference proteome</keyword>
<evidence type="ECO:0000259" key="1">
    <source>
        <dbReference type="Pfam" id="PF13338"/>
    </source>
</evidence>
<proteinExistence type="predicted"/>
<dbReference type="Proteomes" id="UP001500213">
    <property type="component" value="Unassembled WGS sequence"/>
</dbReference>
<evidence type="ECO:0000313" key="3">
    <source>
        <dbReference type="Proteomes" id="UP001500213"/>
    </source>
</evidence>
<accession>A0ABP8AP02</accession>
<comment type="caution">
    <text evidence="2">The sequence shown here is derived from an EMBL/GenBank/DDBJ whole genome shotgun (WGS) entry which is preliminary data.</text>
</comment>
<protein>
    <recommendedName>
        <fullName evidence="1">AbiEi antitoxin N-terminal domain-containing protein</fullName>
    </recommendedName>
</protein>
<dbReference type="EMBL" id="BAABBX010000008">
    <property type="protein sequence ID" value="GAA4187031.1"/>
    <property type="molecule type" value="Genomic_DNA"/>
</dbReference>
<feature type="domain" description="AbiEi antitoxin N-terminal" evidence="1">
    <location>
        <begin position="56"/>
        <end position="97"/>
    </location>
</feature>
<organism evidence="2 3">
    <name type="scientific">Gryllotalpicola kribbensis</name>
    <dbReference type="NCBI Taxonomy" id="993084"/>
    <lineage>
        <taxon>Bacteria</taxon>
        <taxon>Bacillati</taxon>
        <taxon>Actinomycetota</taxon>
        <taxon>Actinomycetes</taxon>
        <taxon>Micrococcales</taxon>
        <taxon>Microbacteriaceae</taxon>
        <taxon>Gryllotalpicola</taxon>
    </lineage>
</organism>
<dbReference type="InterPro" id="IPR025159">
    <property type="entry name" value="AbiEi_N"/>
</dbReference>
<gene>
    <name evidence="2" type="ORF">GCM10022288_11490</name>
</gene>
<name>A0ABP8AP02_9MICO</name>
<reference evidence="3" key="1">
    <citation type="journal article" date="2019" name="Int. J. Syst. Evol. Microbiol.">
        <title>The Global Catalogue of Microorganisms (GCM) 10K type strain sequencing project: providing services to taxonomists for standard genome sequencing and annotation.</title>
        <authorList>
            <consortium name="The Broad Institute Genomics Platform"/>
            <consortium name="The Broad Institute Genome Sequencing Center for Infectious Disease"/>
            <person name="Wu L."/>
            <person name="Ma J."/>
        </authorList>
    </citation>
    <scope>NUCLEOTIDE SEQUENCE [LARGE SCALE GENOMIC DNA]</scope>
    <source>
        <strain evidence="3">JCM 17593</strain>
    </source>
</reference>
<evidence type="ECO:0000313" key="2">
    <source>
        <dbReference type="EMBL" id="GAA4187031.1"/>
    </source>
</evidence>
<sequence>MRARSTYPRTTIDLQSKHTLYGLSASMVGYAGQLRTTYSTVLSGDEPVGYRQDLWEIAASRNGVVTVAEAEDAGVPAVEVRKLAARGALRGYGQGVYTHRDVPTTPFTEPTVAVALAGEGAFLHRESVLDLLGLGQFNPPKVRVGTRRRVRRTLPEWMELENRPDVPDEDLTCYEGVAATTVRHALEDMRDRMPPDRWQALVVQALRRELI</sequence>